<organism evidence="2 3">
    <name type="scientific">Cardiocondyla obscurior</name>
    <dbReference type="NCBI Taxonomy" id="286306"/>
    <lineage>
        <taxon>Eukaryota</taxon>
        <taxon>Metazoa</taxon>
        <taxon>Ecdysozoa</taxon>
        <taxon>Arthropoda</taxon>
        <taxon>Hexapoda</taxon>
        <taxon>Insecta</taxon>
        <taxon>Pterygota</taxon>
        <taxon>Neoptera</taxon>
        <taxon>Endopterygota</taxon>
        <taxon>Hymenoptera</taxon>
        <taxon>Apocrita</taxon>
        <taxon>Aculeata</taxon>
        <taxon>Formicoidea</taxon>
        <taxon>Formicidae</taxon>
        <taxon>Myrmicinae</taxon>
        <taxon>Cardiocondyla</taxon>
    </lineage>
</organism>
<sequence>MFSTFHINSEQIVLKILYYCLGSETFTRNAIPRVVNRLSVSLDTVISVFFFFFFSFCHKIDYESGHLHCGSSRSLSDKNKSGTDSTLIVAPRPFPGESINSAAANWQRA</sequence>
<keyword evidence="1" id="KW-0812">Transmembrane</keyword>
<reference evidence="2 3" key="1">
    <citation type="submission" date="2023-03" db="EMBL/GenBank/DDBJ databases">
        <title>High recombination rates correlate with genetic variation in Cardiocondyla obscurior ants.</title>
        <authorList>
            <person name="Errbii M."/>
        </authorList>
    </citation>
    <scope>NUCLEOTIDE SEQUENCE [LARGE SCALE GENOMIC DNA]</scope>
    <source>
        <strain evidence="2">Alpha-2009</strain>
        <tissue evidence="2">Whole body</tissue>
    </source>
</reference>
<dbReference type="Proteomes" id="UP001430953">
    <property type="component" value="Unassembled WGS sequence"/>
</dbReference>
<keyword evidence="1" id="KW-0472">Membrane</keyword>
<keyword evidence="1" id="KW-1133">Transmembrane helix</keyword>
<accession>A0AAW2GSG4</accession>
<evidence type="ECO:0000313" key="3">
    <source>
        <dbReference type="Proteomes" id="UP001430953"/>
    </source>
</evidence>
<gene>
    <name evidence="2" type="ORF">PUN28_002023</name>
</gene>
<dbReference type="AlphaFoldDB" id="A0AAW2GSG4"/>
<comment type="caution">
    <text evidence="2">The sequence shown here is derived from an EMBL/GenBank/DDBJ whole genome shotgun (WGS) entry which is preliminary data.</text>
</comment>
<dbReference type="EMBL" id="JADYXP020000002">
    <property type="protein sequence ID" value="KAL0130138.1"/>
    <property type="molecule type" value="Genomic_DNA"/>
</dbReference>
<name>A0AAW2GSG4_9HYME</name>
<evidence type="ECO:0000256" key="1">
    <source>
        <dbReference type="SAM" id="Phobius"/>
    </source>
</evidence>
<protein>
    <submittedName>
        <fullName evidence="2">Uncharacterized protein</fullName>
    </submittedName>
</protein>
<feature type="transmembrane region" description="Helical" evidence="1">
    <location>
        <begin position="38"/>
        <end position="57"/>
    </location>
</feature>
<evidence type="ECO:0000313" key="2">
    <source>
        <dbReference type="EMBL" id="KAL0130138.1"/>
    </source>
</evidence>
<proteinExistence type="predicted"/>
<keyword evidence="3" id="KW-1185">Reference proteome</keyword>